<sequence>MTVDPARLVEKITPFEEGPLGCRPWLGALSKGRAIIHDPDVRQPV</sequence>
<name>A0A1M7V171_9ACTN</name>
<evidence type="ECO:0000313" key="2">
    <source>
        <dbReference type="Proteomes" id="UP000184428"/>
    </source>
</evidence>
<organism evidence="1 2">
    <name type="scientific">Geodermatophilus obscurus</name>
    <dbReference type="NCBI Taxonomy" id="1861"/>
    <lineage>
        <taxon>Bacteria</taxon>
        <taxon>Bacillati</taxon>
        <taxon>Actinomycetota</taxon>
        <taxon>Actinomycetes</taxon>
        <taxon>Geodermatophilales</taxon>
        <taxon>Geodermatophilaceae</taxon>
        <taxon>Geodermatophilus</taxon>
    </lineage>
</organism>
<protein>
    <submittedName>
        <fullName evidence="1">Uncharacterized protein</fullName>
    </submittedName>
</protein>
<reference evidence="1 2" key="1">
    <citation type="submission" date="2016-12" db="EMBL/GenBank/DDBJ databases">
        <authorList>
            <person name="Song W.-J."/>
            <person name="Kurnit D.M."/>
        </authorList>
    </citation>
    <scope>NUCLEOTIDE SEQUENCE [LARGE SCALE GENOMIC DNA]</scope>
    <source>
        <strain evidence="1 2">DSM 43162</strain>
    </source>
</reference>
<dbReference type="AlphaFoldDB" id="A0A1M7V171"/>
<proteinExistence type="predicted"/>
<dbReference type="RefSeq" id="WP_175561479.1">
    <property type="nucleotide sequence ID" value="NZ_FRDM01000066.1"/>
</dbReference>
<accession>A0A1M7V171</accession>
<dbReference type="Proteomes" id="UP000184428">
    <property type="component" value="Unassembled WGS sequence"/>
</dbReference>
<evidence type="ECO:0000313" key="1">
    <source>
        <dbReference type="EMBL" id="SHN88910.1"/>
    </source>
</evidence>
<gene>
    <name evidence="1" type="ORF">SAMN05660350_04901</name>
</gene>
<dbReference type="EMBL" id="FRDM01000066">
    <property type="protein sequence ID" value="SHN88910.1"/>
    <property type="molecule type" value="Genomic_DNA"/>
</dbReference>